<sequence length="360" mass="40222">MSYQQAKPPIVTAIRNDTPLPHIPIGGGVRDKTLHDASTSAHRVDLPSVLQRTVVSDYYTQVADRFLDNADFSRLNGVNLSHPDPTILYHRNESDVARSIEQSINREVGLIIVGGHAPGTLEIDSTTQAWKKIEIHNREPFEPASVITIPDWKAKCTLTAPGKEPVQSTLVQEYKDIGLVVVDQLARECDMSFDRWTAVEAENRKKARELSDRIVMANNQGTVPDFIGLHSGVRSVMTPQNREIVNTLGRKYANPFTQDVATTLHQLTNYVVKEDAPYAILGDYRSLAIFEYTEMKEFPKVDEVSRLRRGPGNKVRVLLLNNESHKIRRNVLGAWLKGIGSESGEAWMKSTGSVQNEDTA</sequence>
<dbReference type="AlphaFoldDB" id="A0AAJ0AK18"/>
<dbReference type="RefSeq" id="XP_060427820.1">
    <property type="nucleotide sequence ID" value="XM_060578360.1"/>
</dbReference>
<name>A0AAJ0AK18_9PEZI</name>
<evidence type="ECO:0000313" key="1">
    <source>
        <dbReference type="EMBL" id="KAK1673817.1"/>
    </source>
</evidence>
<proteinExistence type="predicted"/>
<dbReference type="EMBL" id="JAHMHR010000029">
    <property type="protein sequence ID" value="KAK1673817.1"/>
    <property type="molecule type" value="Genomic_DNA"/>
</dbReference>
<evidence type="ECO:0000313" key="2">
    <source>
        <dbReference type="Proteomes" id="UP001224890"/>
    </source>
</evidence>
<gene>
    <name evidence="1" type="ORF">BDP55DRAFT_717038</name>
</gene>
<dbReference type="Proteomes" id="UP001224890">
    <property type="component" value="Unassembled WGS sequence"/>
</dbReference>
<dbReference type="GeneID" id="85462886"/>
<comment type="caution">
    <text evidence="1">The sequence shown here is derived from an EMBL/GenBank/DDBJ whole genome shotgun (WGS) entry which is preliminary data.</text>
</comment>
<reference evidence="1" key="1">
    <citation type="submission" date="2021-06" db="EMBL/GenBank/DDBJ databases">
        <title>Comparative genomics, transcriptomics and evolutionary studies reveal genomic signatures of adaptation to plant cell wall in hemibiotrophic fungi.</title>
        <authorList>
            <consortium name="DOE Joint Genome Institute"/>
            <person name="Baroncelli R."/>
            <person name="Diaz J.F."/>
            <person name="Benocci T."/>
            <person name="Peng M."/>
            <person name="Battaglia E."/>
            <person name="Haridas S."/>
            <person name="Andreopoulos W."/>
            <person name="Labutti K."/>
            <person name="Pangilinan J."/>
            <person name="Floch G.L."/>
            <person name="Makela M.R."/>
            <person name="Henrissat B."/>
            <person name="Grigoriev I.V."/>
            <person name="Crouch J.A."/>
            <person name="De Vries R.P."/>
            <person name="Sukno S.A."/>
            <person name="Thon M.R."/>
        </authorList>
    </citation>
    <scope>NUCLEOTIDE SEQUENCE</scope>
    <source>
        <strain evidence="1">CBS 193.32</strain>
    </source>
</reference>
<organism evidence="1 2">
    <name type="scientific">Colletotrichum godetiae</name>
    <dbReference type="NCBI Taxonomy" id="1209918"/>
    <lineage>
        <taxon>Eukaryota</taxon>
        <taxon>Fungi</taxon>
        <taxon>Dikarya</taxon>
        <taxon>Ascomycota</taxon>
        <taxon>Pezizomycotina</taxon>
        <taxon>Sordariomycetes</taxon>
        <taxon>Hypocreomycetidae</taxon>
        <taxon>Glomerellales</taxon>
        <taxon>Glomerellaceae</taxon>
        <taxon>Colletotrichum</taxon>
        <taxon>Colletotrichum acutatum species complex</taxon>
    </lineage>
</organism>
<keyword evidence="2" id="KW-1185">Reference proteome</keyword>
<protein>
    <submittedName>
        <fullName evidence="1">Uncharacterized protein</fullName>
    </submittedName>
</protein>
<accession>A0AAJ0AK18</accession>